<reference evidence="1" key="1">
    <citation type="submission" date="2015-07" db="EMBL/GenBank/DDBJ databases">
        <title>Adaptation to a free-living lifestyle via gene acquisitions in the diplomonad Trepomonas sp. PC1.</title>
        <authorList>
            <person name="Xu F."/>
            <person name="Jerlstrom-Hultqvist J."/>
            <person name="Kolisko M."/>
            <person name="Simpson A.G.B."/>
            <person name="Roger A.J."/>
            <person name="Svard S.G."/>
            <person name="Andersson J.O."/>
        </authorList>
    </citation>
    <scope>NUCLEOTIDE SEQUENCE</scope>
    <source>
        <strain evidence="1">PC1</strain>
    </source>
</reference>
<name>A0A146KJ01_9EUKA</name>
<protein>
    <submittedName>
        <fullName evidence="1">Zinc finger, C3HC4 type (RING finger) and transmembrane domain-containing protein</fullName>
    </submittedName>
</protein>
<organism evidence="1">
    <name type="scientific">Trepomonas sp. PC1</name>
    <dbReference type="NCBI Taxonomy" id="1076344"/>
    <lineage>
        <taxon>Eukaryota</taxon>
        <taxon>Metamonada</taxon>
        <taxon>Diplomonadida</taxon>
        <taxon>Hexamitidae</taxon>
        <taxon>Hexamitinae</taxon>
        <taxon>Trepomonas</taxon>
    </lineage>
</organism>
<sequence length="242" mass="27818">YKKYSYPPYTDTQNFSVSAAFVDFPDYANYSRKLFSVVKTPQDAYPNIQVSIRDLTFDEAMYDNFTSNGYNLSNYTRNISASVFVIDGNYTSNKFKMLSCKGIFITASQKGYTDCIYDFWGFGGAKFEANETLLTQQALSNADWPDIQQYNVNFSNQQRAEDGEISLRDCKAQLFYTLDTQVRLNSSEYEFAYDTQSRRQFRKVEYKLDENFNQLIPKISFHLVSDNCGFQFNQTAATGSGA</sequence>
<dbReference type="AlphaFoldDB" id="A0A146KJ01"/>
<keyword evidence="1" id="KW-0472">Membrane</keyword>
<feature type="non-terminal residue" evidence="1">
    <location>
        <position position="1"/>
    </location>
</feature>
<proteinExistence type="predicted"/>
<evidence type="ECO:0000313" key="1">
    <source>
        <dbReference type="EMBL" id="JAP96417.1"/>
    </source>
</evidence>
<keyword evidence="1" id="KW-0812">Transmembrane</keyword>
<feature type="non-terminal residue" evidence="1">
    <location>
        <position position="242"/>
    </location>
</feature>
<gene>
    <name evidence="1" type="ORF">TPC1_10262</name>
</gene>
<dbReference type="EMBL" id="GDID01000189">
    <property type="protein sequence ID" value="JAP96417.1"/>
    <property type="molecule type" value="Transcribed_RNA"/>
</dbReference>
<accession>A0A146KJ01</accession>